<gene>
    <name evidence="2" type="primary">rpfG_2</name>
    <name evidence="3" type="synonym">rpfG_4</name>
    <name evidence="2" type="ORF">MGA5115_00435</name>
    <name evidence="3" type="ORF">MGA5116_01996</name>
</gene>
<dbReference type="AlphaFoldDB" id="A0A1C3JMJ7"/>
<organism evidence="2 5">
    <name type="scientific">Marinomonas gallaica</name>
    <dbReference type="NCBI Taxonomy" id="1806667"/>
    <lineage>
        <taxon>Bacteria</taxon>
        <taxon>Pseudomonadati</taxon>
        <taxon>Pseudomonadota</taxon>
        <taxon>Gammaproteobacteria</taxon>
        <taxon>Oceanospirillales</taxon>
        <taxon>Oceanospirillaceae</taxon>
        <taxon>Marinomonas</taxon>
    </lineage>
</organism>
<evidence type="ECO:0000313" key="5">
    <source>
        <dbReference type="Proteomes" id="UP000092871"/>
    </source>
</evidence>
<dbReference type="Proteomes" id="UP000092840">
    <property type="component" value="Unassembled WGS sequence"/>
</dbReference>
<dbReference type="EC" id="3.1.4.52" evidence="2"/>
<dbReference type="EMBL" id="FLRA01000002">
    <property type="protein sequence ID" value="SBT16355.1"/>
    <property type="molecule type" value="Genomic_DNA"/>
</dbReference>
<dbReference type="EMBL" id="FLRB01000012">
    <property type="protein sequence ID" value="SBT21403.1"/>
    <property type="molecule type" value="Genomic_DNA"/>
</dbReference>
<feature type="domain" description="HD-GYP" evidence="1">
    <location>
        <begin position="238"/>
        <end position="438"/>
    </location>
</feature>
<evidence type="ECO:0000313" key="2">
    <source>
        <dbReference type="EMBL" id="SBT16355.1"/>
    </source>
</evidence>
<dbReference type="PANTHER" id="PTHR43155">
    <property type="entry name" value="CYCLIC DI-GMP PHOSPHODIESTERASE PA4108-RELATED"/>
    <property type="match status" value="1"/>
</dbReference>
<dbReference type="GO" id="GO:0071111">
    <property type="term" value="F:cyclic-guanylate-specific phosphodiesterase activity"/>
    <property type="evidence" value="ECO:0007669"/>
    <property type="project" value="UniProtKB-EC"/>
</dbReference>
<dbReference type="InterPro" id="IPR003607">
    <property type="entry name" value="HD/PDEase_dom"/>
</dbReference>
<protein>
    <submittedName>
        <fullName evidence="2">Cyclic di-GMP phosphodiesterase response regulator RpfG</fullName>
        <ecNumber evidence="2">3.1.4.52</ecNumber>
    </submittedName>
</protein>
<sequence>METFDVLGLFGVNIDFGYFNAFELVDTLGLHSQVLGTARVGNLIEKHGEKHHIVSIAIRQVALSELKSALENRMLPHDPSFYEQPAAITEYERRYEAEDKLILLCFSLAFGKSVVGVRRLEGAQFSKLPRELLSKKHSLYQYFRQLLNDNTREYVLSYKEGKVDSLEPSETALPFPSTNAVEQSQALAKPVIEPVTFAKEVQTALGLMSQGVELITKQVKAVFAGRQLDLDAFHKYCHKLNLSYERNPNALLAVRHIQDTADYIAQHGVACAILACHMGRALQLDERFVHVMTLGALLFDLGRFKLPELITKKTGKLTEAEFQLVRRHLNFGEVLLNSNDNVPKVIYQMLWEHHERMDGSGYPQGKIDHEISVYGKIGAIVDAYDSLTSEQSHRQALTPVEALDKMLIESGLAFDPKLMSIFVNSLGSMPVGSCVELSNGRLAFVLTLNSKLEPSLVRQVYSLSSKSFISPADLPVDRSEDVRIAKVILPSQYELRFIDHIG</sequence>
<name>A0A1C3JMJ7_9GAMM</name>
<evidence type="ECO:0000313" key="4">
    <source>
        <dbReference type="Proteomes" id="UP000092840"/>
    </source>
</evidence>
<keyword evidence="4" id="KW-1185">Reference proteome</keyword>
<dbReference type="Proteomes" id="UP000092871">
    <property type="component" value="Unassembled WGS sequence"/>
</dbReference>
<reference evidence="3 4" key="2">
    <citation type="submission" date="2016-06" db="EMBL/GenBank/DDBJ databases">
        <authorList>
            <person name="Rodrigo-Torres L."/>
            <person name="Arahal D.R."/>
        </authorList>
    </citation>
    <scope>NUCLEOTIDE SEQUENCE [LARGE SCALE GENOMIC DNA]</scope>
    <source>
        <strain evidence="3 4">CECT 5116</strain>
    </source>
</reference>
<dbReference type="PROSITE" id="PS51832">
    <property type="entry name" value="HD_GYP"/>
    <property type="match status" value="1"/>
</dbReference>
<dbReference type="OrthoDB" id="9816273at2"/>
<reference evidence="2 5" key="1">
    <citation type="submission" date="2016-06" db="EMBL/GenBank/DDBJ databases">
        <authorList>
            <person name="Kjaerup R.B."/>
            <person name="Dalgaard T.S."/>
            <person name="Juul-Madsen H.R."/>
        </authorList>
    </citation>
    <scope>NUCLEOTIDE SEQUENCE [LARGE SCALE GENOMIC DNA]</scope>
    <source>
        <strain evidence="2 5">CECT 5115</strain>
    </source>
</reference>
<dbReference type="InterPro" id="IPR037522">
    <property type="entry name" value="HD_GYP_dom"/>
</dbReference>
<dbReference type="PANTHER" id="PTHR43155:SF2">
    <property type="entry name" value="CYCLIC DI-GMP PHOSPHODIESTERASE PA4108"/>
    <property type="match status" value="1"/>
</dbReference>
<keyword evidence="2" id="KW-0378">Hydrolase</keyword>
<dbReference type="SUPFAM" id="SSF109604">
    <property type="entry name" value="HD-domain/PDEase-like"/>
    <property type="match status" value="1"/>
</dbReference>
<dbReference type="Pfam" id="PF13487">
    <property type="entry name" value="HD_5"/>
    <property type="match status" value="1"/>
</dbReference>
<proteinExistence type="predicted"/>
<accession>A0A1C3JMJ7</accession>
<dbReference type="RefSeq" id="WP_067031125.1">
    <property type="nucleotide sequence ID" value="NZ_FLRA01000002.1"/>
</dbReference>
<dbReference type="CDD" id="cd00077">
    <property type="entry name" value="HDc"/>
    <property type="match status" value="1"/>
</dbReference>
<dbReference type="Gene3D" id="1.10.3210.10">
    <property type="entry name" value="Hypothetical protein af1432"/>
    <property type="match status" value="1"/>
</dbReference>
<evidence type="ECO:0000313" key="3">
    <source>
        <dbReference type="EMBL" id="SBT21403.1"/>
    </source>
</evidence>
<evidence type="ECO:0000259" key="1">
    <source>
        <dbReference type="PROSITE" id="PS51832"/>
    </source>
</evidence>